<feature type="region of interest" description="Disordered" evidence="1">
    <location>
        <begin position="1"/>
        <end position="47"/>
    </location>
</feature>
<gene>
    <name evidence="2" type="ORF">P154DRAFT_606114</name>
</gene>
<proteinExistence type="predicted"/>
<dbReference type="EMBL" id="ML977561">
    <property type="protein sequence ID" value="KAF2005886.1"/>
    <property type="molecule type" value="Genomic_DNA"/>
</dbReference>
<dbReference type="AlphaFoldDB" id="A0A6A5X2M7"/>
<accession>A0A6A5X2M7</accession>
<keyword evidence="3" id="KW-1185">Reference proteome</keyword>
<dbReference type="OrthoDB" id="3797550at2759"/>
<evidence type="ECO:0000313" key="2">
    <source>
        <dbReference type="EMBL" id="KAF2005886.1"/>
    </source>
</evidence>
<evidence type="ECO:0000313" key="3">
    <source>
        <dbReference type="Proteomes" id="UP000799779"/>
    </source>
</evidence>
<feature type="compositionally biased region" description="Basic and acidic residues" evidence="1">
    <location>
        <begin position="26"/>
        <end position="46"/>
    </location>
</feature>
<sequence>MRPESETAAEQEKHQPAAVSVPPNEFEQHAYMDADSKESEEADRGMIPHATVSAVQATKEVVKAVGNGIGEAIAWVERKAIDLEADNADGAVGPYASPVICARSDLDAISAGALPVVGQEKGNEVGSGRLDEENQTLVGNEKKEN</sequence>
<reference evidence="2" key="1">
    <citation type="journal article" date="2020" name="Stud. Mycol.">
        <title>101 Dothideomycetes genomes: a test case for predicting lifestyles and emergence of pathogens.</title>
        <authorList>
            <person name="Haridas S."/>
            <person name="Albert R."/>
            <person name="Binder M."/>
            <person name="Bloem J."/>
            <person name="Labutti K."/>
            <person name="Salamov A."/>
            <person name="Andreopoulos B."/>
            <person name="Baker S."/>
            <person name="Barry K."/>
            <person name="Bills G."/>
            <person name="Bluhm B."/>
            <person name="Cannon C."/>
            <person name="Castanera R."/>
            <person name="Culley D."/>
            <person name="Daum C."/>
            <person name="Ezra D."/>
            <person name="Gonzalez J."/>
            <person name="Henrissat B."/>
            <person name="Kuo A."/>
            <person name="Liang C."/>
            <person name="Lipzen A."/>
            <person name="Lutzoni F."/>
            <person name="Magnuson J."/>
            <person name="Mondo S."/>
            <person name="Nolan M."/>
            <person name="Ohm R."/>
            <person name="Pangilinan J."/>
            <person name="Park H.-J."/>
            <person name="Ramirez L."/>
            <person name="Alfaro M."/>
            <person name="Sun H."/>
            <person name="Tritt A."/>
            <person name="Yoshinaga Y."/>
            <person name="Zwiers L.-H."/>
            <person name="Turgeon B."/>
            <person name="Goodwin S."/>
            <person name="Spatafora J."/>
            <person name="Crous P."/>
            <person name="Grigoriev I."/>
        </authorList>
    </citation>
    <scope>NUCLEOTIDE SEQUENCE</scope>
    <source>
        <strain evidence="2">CBS 123094</strain>
    </source>
</reference>
<evidence type="ECO:0000256" key="1">
    <source>
        <dbReference type="SAM" id="MobiDB-lite"/>
    </source>
</evidence>
<dbReference type="Proteomes" id="UP000799779">
    <property type="component" value="Unassembled WGS sequence"/>
</dbReference>
<feature type="compositionally biased region" description="Basic and acidic residues" evidence="1">
    <location>
        <begin position="1"/>
        <end position="15"/>
    </location>
</feature>
<name>A0A6A5X2M7_9PLEO</name>
<organism evidence="2 3">
    <name type="scientific">Amniculicola lignicola CBS 123094</name>
    <dbReference type="NCBI Taxonomy" id="1392246"/>
    <lineage>
        <taxon>Eukaryota</taxon>
        <taxon>Fungi</taxon>
        <taxon>Dikarya</taxon>
        <taxon>Ascomycota</taxon>
        <taxon>Pezizomycotina</taxon>
        <taxon>Dothideomycetes</taxon>
        <taxon>Pleosporomycetidae</taxon>
        <taxon>Pleosporales</taxon>
        <taxon>Amniculicolaceae</taxon>
        <taxon>Amniculicola</taxon>
    </lineage>
</organism>
<protein>
    <submittedName>
        <fullName evidence="2">Uncharacterized protein</fullName>
    </submittedName>
</protein>
<feature type="region of interest" description="Disordered" evidence="1">
    <location>
        <begin position="119"/>
        <end position="145"/>
    </location>
</feature>